<keyword evidence="2" id="KW-1185">Reference proteome</keyword>
<evidence type="ECO:0000313" key="2">
    <source>
        <dbReference type="Proteomes" id="UP001215598"/>
    </source>
</evidence>
<dbReference type="EMBL" id="JARKIB010000022">
    <property type="protein sequence ID" value="KAJ7767152.1"/>
    <property type="molecule type" value="Genomic_DNA"/>
</dbReference>
<dbReference type="Proteomes" id="UP001215598">
    <property type="component" value="Unassembled WGS sequence"/>
</dbReference>
<proteinExistence type="predicted"/>
<comment type="caution">
    <text evidence="1">The sequence shown here is derived from an EMBL/GenBank/DDBJ whole genome shotgun (WGS) entry which is preliminary data.</text>
</comment>
<name>A0AAD7JME3_9AGAR</name>
<accession>A0AAD7JME3</accession>
<gene>
    <name evidence="1" type="ORF">B0H16DRAFT_1882539</name>
</gene>
<dbReference type="AlphaFoldDB" id="A0AAD7JME3"/>
<organism evidence="1 2">
    <name type="scientific">Mycena metata</name>
    <dbReference type="NCBI Taxonomy" id="1033252"/>
    <lineage>
        <taxon>Eukaryota</taxon>
        <taxon>Fungi</taxon>
        <taxon>Dikarya</taxon>
        <taxon>Basidiomycota</taxon>
        <taxon>Agaricomycotina</taxon>
        <taxon>Agaricomycetes</taxon>
        <taxon>Agaricomycetidae</taxon>
        <taxon>Agaricales</taxon>
        <taxon>Marasmiineae</taxon>
        <taxon>Mycenaceae</taxon>
        <taxon>Mycena</taxon>
    </lineage>
</organism>
<sequence length="208" mass="23237">MSFLLPPTHRRARVHSPHPFTELLHLPQSILVLLNVGKSRMSACFKLDFEISYDLGRLEAQLPAGRVATMTLEVFRRWVEVQAPGPSAQLVFISANTDQQLDANATTAFFNDDVSVRVCSMDDSNIVLSVCLNTKLEAPRLKAHAPLHIHFKHPAATMHPIAPFIVDALTRRAVHTAIVSLSLPDVLVLTYDLRFPPFPPLPRTRNHT</sequence>
<reference evidence="1" key="1">
    <citation type="submission" date="2023-03" db="EMBL/GenBank/DDBJ databases">
        <title>Massive genome expansion in bonnet fungi (Mycena s.s.) driven by repeated elements and novel gene families across ecological guilds.</title>
        <authorList>
            <consortium name="Lawrence Berkeley National Laboratory"/>
            <person name="Harder C.B."/>
            <person name="Miyauchi S."/>
            <person name="Viragh M."/>
            <person name="Kuo A."/>
            <person name="Thoen E."/>
            <person name="Andreopoulos B."/>
            <person name="Lu D."/>
            <person name="Skrede I."/>
            <person name="Drula E."/>
            <person name="Henrissat B."/>
            <person name="Morin E."/>
            <person name="Kohler A."/>
            <person name="Barry K."/>
            <person name="LaButti K."/>
            <person name="Morin E."/>
            <person name="Salamov A."/>
            <person name="Lipzen A."/>
            <person name="Mereny Z."/>
            <person name="Hegedus B."/>
            <person name="Baldrian P."/>
            <person name="Stursova M."/>
            <person name="Weitz H."/>
            <person name="Taylor A."/>
            <person name="Grigoriev I.V."/>
            <person name="Nagy L.G."/>
            <person name="Martin F."/>
            <person name="Kauserud H."/>
        </authorList>
    </citation>
    <scope>NUCLEOTIDE SEQUENCE</scope>
    <source>
        <strain evidence="1">CBHHK182m</strain>
    </source>
</reference>
<protein>
    <submittedName>
        <fullName evidence="1">Uncharacterized protein</fullName>
    </submittedName>
</protein>
<evidence type="ECO:0000313" key="1">
    <source>
        <dbReference type="EMBL" id="KAJ7767152.1"/>
    </source>
</evidence>